<keyword evidence="5 8" id="KW-0812">Transmembrane</keyword>
<name>A0A7W6P4F5_9HYPH</name>
<dbReference type="PANTHER" id="PTHR42929:SF1">
    <property type="entry name" value="INNER MEMBRANE ABC TRANSPORTER PERMEASE PROTEIN YDCU-RELATED"/>
    <property type="match status" value="1"/>
</dbReference>
<dbReference type="Pfam" id="PF00528">
    <property type="entry name" value="BPD_transp_1"/>
    <property type="match status" value="1"/>
</dbReference>
<dbReference type="GO" id="GO:0055085">
    <property type="term" value="P:transmembrane transport"/>
    <property type="evidence" value="ECO:0007669"/>
    <property type="project" value="InterPro"/>
</dbReference>
<reference evidence="10 11" key="1">
    <citation type="submission" date="2020-08" db="EMBL/GenBank/DDBJ databases">
        <title>Genomic Encyclopedia of Type Strains, Phase IV (KMG-IV): sequencing the most valuable type-strain genomes for metagenomic binning, comparative biology and taxonomic classification.</title>
        <authorList>
            <person name="Goeker M."/>
        </authorList>
    </citation>
    <scope>NUCLEOTIDE SEQUENCE [LARGE SCALE GENOMIC DNA]</scope>
    <source>
        <strain evidence="10 11">DSM 26385</strain>
    </source>
</reference>
<feature type="domain" description="ABC transmembrane type-1" evidence="9">
    <location>
        <begin position="90"/>
        <end position="307"/>
    </location>
</feature>
<keyword evidence="4" id="KW-1003">Cell membrane</keyword>
<evidence type="ECO:0000256" key="7">
    <source>
        <dbReference type="ARBA" id="ARBA00023136"/>
    </source>
</evidence>
<keyword evidence="7 8" id="KW-0472">Membrane</keyword>
<proteinExistence type="inferred from homology"/>
<feature type="transmembrane region" description="Helical" evidence="8">
    <location>
        <begin position="30"/>
        <end position="56"/>
    </location>
</feature>
<evidence type="ECO:0000256" key="4">
    <source>
        <dbReference type="ARBA" id="ARBA00022475"/>
    </source>
</evidence>
<dbReference type="Gene3D" id="1.10.3720.10">
    <property type="entry name" value="MetI-like"/>
    <property type="match status" value="1"/>
</dbReference>
<dbReference type="InterPro" id="IPR000515">
    <property type="entry name" value="MetI-like"/>
</dbReference>
<evidence type="ECO:0000256" key="1">
    <source>
        <dbReference type="ARBA" id="ARBA00004651"/>
    </source>
</evidence>
<accession>A0A7W6P4F5</accession>
<dbReference type="Proteomes" id="UP000584824">
    <property type="component" value="Unassembled WGS sequence"/>
</dbReference>
<comment type="similarity">
    <text evidence="2">Belongs to the binding-protein-dependent transport system permease family. CysTW subfamily.</text>
</comment>
<sequence>MSEVAATSILPKTDGPLGRLSDLFWRRPGLLLLLMLLPPLLWLGIIYVGSLIALLLQSFFAIDDFSGLVVYEITLDTYKQLLIPANFDIILRTILMAAAVTVASAALGFPIAYYAARYATGKWKAVFYLGVMLPLWSSYLVKVYAWKLILAKEGILTWIFEKLHLSWLLDAVLALPVIGGNSLSISYIGTFLVFVYIWLPYMILPTQAALERVPGNLIEASSDLGATPGQTFRTVLLPLALPGLIAGSIFTFSLTLGDYIIPQIIGSSRLFIGQAVYTQQGTAGNVPLAAAFSVVPIVIMGVYLWAAKRMGAFNAL</sequence>
<keyword evidence="6 8" id="KW-1133">Transmembrane helix</keyword>
<comment type="caution">
    <text evidence="10">The sequence shown here is derived from an EMBL/GenBank/DDBJ whole genome shotgun (WGS) entry which is preliminary data.</text>
</comment>
<gene>
    <name evidence="10" type="ORF">GGQ66_004437</name>
</gene>
<dbReference type="PROSITE" id="PS50928">
    <property type="entry name" value="ABC_TM1"/>
    <property type="match status" value="1"/>
</dbReference>
<feature type="transmembrane region" description="Helical" evidence="8">
    <location>
        <begin position="125"/>
        <end position="146"/>
    </location>
</feature>
<dbReference type="GO" id="GO:0005886">
    <property type="term" value="C:plasma membrane"/>
    <property type="evidence" value="ECO:0007669"/>
    <property type="project" value="UniProtKB-SubCell"/>
</dbReference>
<evidence type="ECO:0000313" key="10">
    <source>
        <dbReference type="EMBL" id="MBB4105849.1"/>
    </source>
</evidence>
<dbReference type="EMBL" id="JACIDU010000033">
    <property type="protein sequence ID" value="MBB4105849.1"/>
    <property type="molecule type" value="Genomic_DNA"/>
</dbReference>
<evidence type="ECO:0000256" key="6">
    <source>
        <dbReference type="ARBA" id="ARBA00022989"/>
    </source>
</evidence>
<feature type="transmembrane region" description="Helical" evidence="8">
    <location>
        <begin position="239"/>
        <end position="261"/>
    </location>
</feature>
<evidence type="ECO:0000313" key="11">
    <source>
        <dbReference type="Proteomes" id="UP000584824"/>
    </source>
</evidence>
<evidence type="ECO:0000256" key="3">
    <source>
        <dbReference type="ARBA" id="ARBA00022448"/>
    </source>
</evidence>
<evidence type="ECO:0000259" key="9">
    <source>
        <dbReference type="PROSITE" id="PS50928"/>
    </source>
</evidence>
<dbReference type="CDD" id="cd06261">
    <property type="entry name" value="TM_PBP2"/>
    <property type="match status" value="1"/>
</dbReference>
<dbReference type="RefSeq" id="WP_183795715.1">
    <property type="nucleotide sequence ID" value="NZ_JACIDU010000033.1"/>
</dbReference>
<evidence type="ECO:0000256" key="8">
    <source>
        <dbReference type="RuleBase" id="RU363032"/>
    </source>
</evidence>
<dbReference type="AlphaFoldDB" id="A0A7W6P4F5"/>
<evidence type="ECO:0000256" key="5">
    <source>
        <dbReference type="ARBA" id="ARBA00022692"/>
    </source>
</evidence>
<protein>
    <submittedName>
        <fullName evidence="10">Putative spermidine/putrescine transport system permease protein</fullName>
    </submittedName>
</protein>
<dbReference type="PANTHER" id="PTHR42929">
    <property type="entry name" value="INNER MEMBRANE ABC TRANSPORTER PERMEASE PROTEIN YDCU-RELATED-RELATED"/>
    <property type="match status" value="1"/>
</dbReference>
<feature type="transmembrane region" description="Helical" evidence="8">
    <location>
        <begin position="282"/>
        <end position="306"/>
    </location>
</feature>
<comment type="subcellular location">
    <subcellularLocation>
        <location evidence="1 8">Cell membrane</location>
        <topology evidence="1 8">Multi-pass membrane protein</topology>
    </subcellularLocation>
</comment>
<evidence type="ECO:0000256" key="2">
    <source>
        <dbReference type="ARBA" id="ARBA00007069"/>
    </source>
</evidence>
<dbReference type="InterPro" id="IPR035906">
    <property type="entry name" value="MetI-like_sf"/>
</dbReference>
<keyword evidence="11" id="KW-1185">Reference proteome</keyword>
<dbReference type="SUPFAM" id="SSF161098">
    <property type="entry name" value="MetI-like"/>
    <property type="match status" value="1"/>
</dbReference>
<feature type="transmembrane region" description="Helical" evidence="8">
    <location>
        <begin position="167"/>
        <end position="199"/>
    </location>
</feature>
<organism evidence="10 11">
    <name type="scientific">Allorhizobium borbori</name>
    <dbReference type="NCBI Taxonomy" id="485907"/>
    <lineage>
        <taxon>Bacteria</taxon>
        <taxon>Pseudomonadati</taxon>
        <taxon>Pseudomonadota</taxon>
        <taxon>Alphaproteobacteria</taxon>
        <taxon>Hyphomicrobiales</taxon>
        <taxon>Rhizobiaceae</taxon>
        <taxon>Rhizobium/Agrobacterium group</taxon>
        <taxon>Allorhizobium</taxon>
    </lineage>
</organism>
<keyword evidence="3 8" id="KW-0813">Transport</keyword>
<feature type="transmembrane region" description="Helical" evidence="8">
    <location>
        <begin position="89"/>
        <end position="113"/>
    </location>
</feature>